<evidence type="ECO:0000256" key="3">
    <source>
        <dbReference type="ARBA" id="ARBA00023163"/>
    </source>
</evidence>
<name>A0ABY2C0Q6_9ACTN</name>
<comment type="caution">
    <text evidence="5">The sequence shown here is derived from an EMBL/GenBank/DDBJ whole genome shotgun (WGS) entry which is preliminary data.</text>
</comment>
<dbReference type="InterPro" id="IPR036388">
    <property type="entry name" value="WH-like_DNA-bd_sf"/>
</dbReference>
<dbReference type="PANTHER" id="PTHR44688">
    <property type="entry name" value="DNA-BINDING TRANSCRIPTIONAL ACTIVATOR DEVR_DOSR"/>
    <property type="match status" value="1"/>
</dbReference>
<evidence type="ECO:0000256" key="2">
    <source>
        <dbReference type="ARBA" id="ARBA00023125"/>
    </source>
</evidence>
<keyword evidence="1" id="KW-0805">Transcription regulation</keyword>
<keyword evidence="3" id="KW-0804">Transcription</keyword>
<dbReference type="EMBL" id="SLWM01000001">
    <property type="protein sequence ID" value="TCO32388.1"/>
    <property type="molecule type" value="Genomic_DNA"/>
</dbReference>
<dbReference type="Gene3D" id="1.25.40.10">
    <property type="entry name" value="Tetratricopeptide repeat domain"/>
    <property type="match status" value="1"/>
</dbReference>
<evidence type="ECO:0000256" key="1">
    <source>
        <dbReference type="ARBA" id="ARBA00023015"/>
    </source>
</evidence>
<keyword evidence="2" id="KW-0238">DNA-binding</keyword>
<dbReference type="InterPro" id="IPR016032">
    <property type="entry name" value="Sig_transdc_resp-reg_C-effctor"/>
</dbReference>
<evidence type="ECO:0000313" key="5">
    <source>
        <dbReference type="EMBL" id="TCO32388.1"/>
    </source>
</evidence>
<dbReference type="PROSITE" id="PS50043">
    <property type="entry name" value="HTH_LUXR_2"/>
    <property type="match status" value="1"/>
</dbReference>
<evidence type="ECO:0000313" key="6">
    <source>
        <dbReference type="Proteomes" id="UP000295818"/>
    </source>
</evidence>
<keyword evidence="6" id="KW-1185">Reference proteome</keyword>
<dbReference type="Pfam" id="PF17874">
    <property type="entry name" value="TPR_MalT"/>
    <property type="match status" value="1"/>
</dbReference>
<dbReference type="CDD" id="cd06170">
    <property type="entry name" value="LuxR_C_like"/>
    <property type="match status" value="1"/>
</dbReference>
<feature type="domain" description="HTH luxR-type" evidence="4">
    <location>
        <begin position="807"/>
        <end position="872"/>
    </location>
</feature>
<dbReference type="PRINTS" id="PR00038">
    <property type="entry name" value="HTHLUXR"/>
</dbReference>
<dbReference type="SMART" id="SM00421">
    <property type="entry name" value="HTH_LUXR"/>
    <property type="match status" value="1"/>
</dbReference>
<evidence type="ECO:0000259" key="4">
    <source>
        <dbReference type="PROSITE" id="PS50043"/>
    </source>
</evidence>
<dbReference type="SUPFAM" id="SSF48452">
    <property type="entry name" value="TPR-like"/>
    <property type="match status" value="1"/>
</dbReference>
<dbReference type="SUPFAM" id="SSF52540">
    <property type="entry name" value="P-loop containing nucleoside triphosphate hydrolases"/>
    <property type="match status" value="1"/>
</dbReference>
<dbReference type="InterPro" id="IPR011990">
    <property type="entry name" value="TPR-like_helical_dom_sf"/>
</dbReference>
<dbReference type="InterPro" id="IPR027417">
    <property type="entry name" value="P-loop_NTPase"/>
</dbReference>
<dbReference type="Proteomes" id="UP000295818">
    <property type="component" value="Unassembled WGS sequence"/>
</dbReference>
<proteinExistence type="predicted"/>
<dbReference type="Pfam" id="PF00196">
    <property type="entry name" value="GerE"/>
    <property type="match status" value="1"/>
</dbReference>
<dbReference type="InterPro" id="IPR059106">
    <property type="entry name" value="WHD_MalT"/>
</dbReference>
<dbReference type="InterPro" id="IPR000792">
    <property type="entry name" value="Tscrpt_reg_LuxR_C"/>
</dbReference>
<sequence length="876" mass="95484">MLATKLARPRVPSSYVARPKINRLLDAGTCRPMTVVSAGAGWGKTLATASWAASGPTAGPVVWFSLDESDNNPVSFWSYLVTAIRSAVLIPRGNPLAELAPGLGSEDENFRLLRAGLTGLRAPVVIVLDDFQVLHEPIVLSRLSELLRHPPPQLRLVLLTRADPALPLHRLRMTEDLAEIRFPDLAFSVAEVSSLLAAEGLLVAPHEAQLLVDRTEGWPAGVRLAAFFLNGLEPGRTPADFAGDDQAVSDYLAAEVFENQPPELRRFLLRTSVAERLNSGLAEVLSDEPRGLQFLEMLEKSNAFVVGLGPDRQWYRYHPMLREMLHHRLAVDEPERLPGLHRRAALWFAENGHPLEALRQAAEAADWQLLGRLFVRQAMHLLVSSERTELDAILARIPSHLFADGPELALCAAGRLMFAGRHEDIQRQIDFAQARLGTTSPESRTPTYIAIRMLSLPPARVRGDIAAVMSAASDACEALAGPGLSMPAADQYRAVALGNLGTALLWSGRLADAEACLLDGLRVAEATRLDVARINVLAHLGLLAASSGRLQQAFGFAAQAVAAVEARGWAPMPQAATAYLALAMVHFQWNNLDDARRSLGEARTASAEVASTYAIGLAQARLDASVGRVDAAREELSRLRNEFAEWAPPVFIARWLAITEAEIDLAAGDPGTALTRFGSPADRTAPFAREQVCLARAFLARGAPHRAEEILARLRDESVERSAVVEVWLLTTLVAGRLREDNRAAEALGRALEAARPEGVRRPFLVLDPEQLPRLLTWLEHSGPDLTDFADELLVDMGLLRSPGAPAGAPAEPLTDRELIVLRYLPTMMTNAEIASELYVSVNTVKAHLKRIHRKLDVGSRRQAVHRARELGLLAE</sequence>
<dbReference type="InterPro" id="IPR041617">
    <property type="entry name" value="TPR_MalT"/>
</dbReference>
<gene>
    <name evidence="5" type="ORF">EV644_1011032</name>
</gene>
<reference evidence="5 6" key="1">
    <citation type="journal article" date="2015" name="Stand. Genomic Sci.">
        <title>Genomic Encyclopedia of Bacterial and Archaeal Type Strains, Phase III: the genomes of soil and plant-associated and newly described type strains.</title>
        <authorList>
            <person name="Whitman W.B."/>
            <person name="Woyke T."/>
            <person name="Klenk H.P."/>
            <person name="Zhou Y."/>
            <person name="Lilburn T.G."/>
            <person name="Beck B.J."/>
            <person name="De Vos P."/>
            <person name="Vandamme P."/>
            <person name="Eisen J.A."/>
            <person name="Garrity G."/>
            <person name="Hugenholtz P."/>
            <person name="Kyrpides N.C."/>
        </authorList>
    </citation>
    <scope>NUCLEOTIDE SEQUENCE [LARGE SCALE GENOMIC DNA]</scope>
    <source>
        <strain evidence="5 6">VKM Ac-2538</strain>
    </source>
</reference>
<dbReference type="Pfam" id="PF25873">
    <property type="entry name" value="WHD_MalT"/>
    <property type="match status" value="1"/>
</dbReference>
<protein>
    <submittedName>
        <fullName evidence="5">LuxR family maltose regulon positive regulatory protein</fullName>
    </submittedName>
</protein>
<dbReference type="SUPFAM" id="SSF46894">
    <property type="entry name" value="C-terminal effector domain of the bipartite response regulators"/>
    <property type="match status" value="1"/>
</dbReference>
<accession>A0ABY2C0Q6</accession>
<dbReference type="PANTHER" id="PTHR44688:SF16">
    <property type="entry name" value="DNA-BINDING TRANSCRIPTIONAL ACTIVATOR DEVR_DOSR"/>
    <property type="match status" value="1"/>
</dbReference>
<dbReference type="Gene3D" id="1.10.10.10">
    <property type="entry name" value="Winged helix-like DNA-binding domain superfamily/Winged helix DNA-binding domain"/>
    <property type="match status" value="1"/>
</dbReference>
<organism evidence="5 6">
    <name type="scientific">Kribbella orskensis</name>
    <dbReference type="NCBI Taxonomy" id="2512216"/>
    <lineage>
        <taxon>Bacteria</taxon>
        <taxon>Bacillati</taxon>
        <taxon>Actinomycetota</taxon>
        <taxon>Actinomycetes</taxon>
        <taxon>Propionibacteriales</taxon>
        <taxon>Kribbellaceae</taxon>
        <taxon>Kribbella</taxon>
    </lineage>
</organism>